<sequence length="204" mass="22909">MTPSPRLKPLNVDEWDDDALQALRQAFPAGVIDQMRVSGKPPNVLATMLHHPALAGPFTAYGNVLLRRPAIGHRNRELMLLRVAWRTGAVYEWVHHVLLASQYGITQDDIDAFVVGTMSPTWTATERDLITATDEMLNSYRISDDTWRRLANHFDAQQMVEIPFVVGTYTCLAMAFNSWNLAVESHVDSQGIPLPTRVETSSPR</sequence>
<name>A0ABX8VL49_9MYCO</name>
<organism evidence="2 3">
    <name type="scientific">Mycolicibacterium pallens</name>
    <dbReference type="NCBI Taxonomy" id="370524"/>
    <lineage>
        <taxon>Bacteria</taxon>
        <taxon>Bacillati</taxon>
        <taxon>Actinomycetota</taxon>
        <taxon>Actinomycetes</taxon>
        <taxon>Mycobacteriales</taxon>
        <taxon>Mycobacteriaceae</taxon>
        <taxon>Mycolicibacterium</taxon>
    </lineage>
</organism>
<reference evidence="2 3" key="1">
    <citation type="submission" date="2021-07" db="EMBL/GenBank/DDBJ databases">
        <title>Whole genome sequencing of non-tuberculosis mycobacteria type-strains.</title>
        <authorList>
            <person name="Igarashi Y."/>
            <person name="Osugi A."/>
            <person name="Mitarai S."/>
        </authorList>
    </citation>
    <scope>NUCLEOTIDE SEQUENCE [LARGE SCALE GENOMIC DNA]</scope>
    <source>
        <strain evidence="2 3">JCM 16370</strain>
    </source>
</reference>
<evidence type="ECO:0000259" key="1">
    <source>
        <dbReference type="Pfam" id="PF02627"/>
    </source>
</evidence>
<gene>
    <name evidence="2" type="ORF">K0O64_08020</name>
</gene>
<evidence type="ECO:0000313" key="3">
    <source>
        <dbReference type="Proteomes" id="UP000825367"/>
    </source>
</evidence>
<dbReference type="PANTHER" id="PTHR34846:SF5">
    <property type="entry name" value="CARBOXYMUCONOLACTONE DECARBOXYLASE-LIKE DOMAIN-CONTAINING PROTEIN"/>
    <property type="match status" value="1"/>
</dbReference>
<dbReference type="Pfam" id="PF02627">
    <property type="entry name" value="CMD"/>
    <property type="match status" value="1"/>
</dbReference>
<keyword evidence="3" id="KW-1185">Reference proteome</keyword>
<protein>
    <submittedName>
        <fullName evidence="2">Carboxymuconolactone decarboxylase family protein</fullName>
    </submittedName>
</protein>
<proteinExistence type="predicted"/>
<dbReference type="RefSeq" id="WP_096310666.1">
    <property type="nucleotide sequence ID" value="NZ_BAAAVX010000075.1"/>
</dbReference>
<dbReference type="Gene3D" id="1.20.1290.10">
    <property type="entry name" value="AhpD-like"/>
    <property type="match status" value="1"/>
</dbReference>
<dbReference type="SUPFAM" id="SSF69118">
    <property type="entry name" value="AhpD-like"/>
    <property type="match status" value="1"/>
</dbReference>
<dbReference type="InterPro" id="IPR029032">
    <property type="entry name" value="AhpD-like"/>
</dbReference>
<accession>A0ABX8VL49</accession>
<dbReference type="Proteomes" id="UP000825367">
    <property type="component" value="Chromosome"/>
</dbReference>
<dbReference type="PANTHER" id="PTHR34846">
    <property type="entry name" value="4-CARBOXYMUCONOLACTONE DECARBOXYLASE FAMILY PROTEIN (AFU_ORTHOLOGUE AFUA_6G11590)"/>
    <property type="match status" value="1"/>
</dbReference>
<evidence type="ECO:0000313" key="2">
    <source>
        <dbReference type="EMBL" id="QYL18442.1"/>
    </source>
</evidence>
<dbReference type="InterPro" id="IPR003779">
    <property type="entry name" value="CMD-like"/>
</dbReference>
<feature type="domain" description="Carboxymuconolactone decarboxylase-like" evidence="1">
    <location>
        <begin position="52"/>
        <end position="134"/>
    </location>
</feature>
<dbReference type="EMBL" id="CP080333">
    <property type="protein sequence ID" value="QYL18442.1"/>
    <property type="molecule type" value="Genomic_DNA"/>
</dbReference>